<dbReference type="PANTHER" id="PTHR43567:SF1">
    <property type="entry name" value="FLAVOREDOXIN"/>
    <property type="match status" value="1"/>
</dbReference>
<sequence>MHSTINPAILYWGTPVAIVSSENEDGTFNLAPTTSVFWLGHRCVLGLAAESKTPQNILRTGQCVVNLPDDTQTGAVNGLAKTTGTETVPPGKISRGYTFVHDKWASSGLTPQASQVVRPSRARECPVQMECELATAHEMWTDVPGMAGVILSIELRVVRIHVLDGLRMDGYENRVDPDKWRPLIMSFQEFYGLDGGKKGPSRLGEIGEEEYRMLAAADAKQPVDDKHPVEEVDGKAGPEHV</sequence>
<comment type="cofactor">
    <cofactor evidence="1">
        <name>FMN</name>
        <dbReference type="ChEBI" id="CHEBI:58210"/>
    </cofactor>
</comment>
<proteinExistence type="inferred from homology"/>
<reference evidence="6" key="1">
    <citation type="submission" date="2021-10" db="EMBL/GenBank/DDBJ databases">
        <authorList>
            <person name="Piombo E."/>
        </authorList>
    </citation>
    <scope>NUCLEOTIDE SEQUENCE</scope>
</reference>
<dbReference type="AlphaFoldDB" id="A0A9N9YZI7"/>
<dbReference type="InterPro" id="IPR002563">
    <property type="entry name" value="Flavin_Rdtase-like_dom"/>
</dbReference>
<protein>
    <recommendedName>
        <fullName evidence="5">Flavin reductase like domain-containing protein</fullName>
    </recommendedName>
</protein>
<evidence type="ECO:0000259" key="5">
    <source>
        <dbReference type="Pfam" id="PF01613"/>
    </source>
</evidence>
<name>A0A9N9YZI7_9HYPO</name>
<dbReference type="SUPFAM" id="SSF50475">
    <property type="entry name" value="FMN-binding split barrel"/>
    <property type="match status" value="1"/>
</dbReference>
<dbReference type="OrthoDB" id="10250990at2759"/>
<feature type="region of interest" description="Disordered" evidence="4">
    <location>
        <begin position="217"/>
        <end position="241"/>
    </location>
</feature>
<evidence type="ECO:0000256" key="1">
    <source>
        <dbReference type="ARBA" id="ARBA00001917"/>
    </source>
</evidence>
<dbReference type="Proteomes" id="UP000775872">
    <property type="component" value="Unassembled WGS sequence"/>
</dbReference>
<feature type="domain" description="Flavin reductase like" evidence="5">
    <location>
        <begin position="14"/>
        <end position="142"/>
    </location>
</feature>
<dbReference type="PANTHER" id="PTHR43567">
    <property type="entry name" value="FLAVOREDOXIN-RELATED-RELATED"/>
    <property type="match status" value="1"/>
</dbReference>
<accession>A0A9N9YZI7</accession>
<dbReference type="EMBL" id="CABFOC020000014">
    <property type="protein sequence ID" value="CAH0046274.1"/>
    <property type="molecule type" value="Genomic_DNA"/>
</dbReference>
<gene>
    <name evidence="6" type="ORF">CSOL1703_00012004</name>
</gene>
<dbReference type="Gene3D" id="2.30.110.10">
    <property type="entry name" value="Electron Transport, Fmn-binding Protein, Chain A"/>
    <property type="match status" value="1"/>
</dbReference>
<evidence type="ECO:0000256" key="2">
    <source>
        <dbReference type="ARBA" id="ARBA00022630"/>
    </source>
</evidence>
<evidence type="ECO:0000256" key="3">
    <source>
        <dbReference type="ARBA" id="ARBA00038054"/>
    </source>
</evidence>
<dbReference type="InterPro" id="IPR012349">
    <property type="entry name" value="Split_barrel_FMN-bd"/>
</dbReference>
<keyword evidence="2" id="KW-0285">Flavoprotein</keyword>
<dbReference type="Pfam" id="PF01613">
    <property type="entry name" value="Flavin_Reduct"/>
    <property type="match status" value="1"/>
</dbReference>
<comment type="similarity">
    <text evidence="3">Belongs to the flavoredoxin family.</text>
</comment>
<evidence type="ECO:0000256" key="4">
    <source>
        <dbReference type="SAM" id="MobiDB-lite"/>
    </source>
</evidence>
<dbReference type="GO" id="GO:0010181">
    <property type="term" value="F:FMN binding"/>
    <property type="evidence" value="ECO:0007669"/>
    <property type="project" value="InterPro"/>
</dbReference>
<dbReference type="InterPro" id="IPR052174">
    <property type="entry name" value="Flavoredoxin"/>
</dbReference>
<feature type="compositionally biased region" description="Basic and acidic residues" evidence="4">
    <location>
        <begin position="221"/>
        <end position="241"/>
    </location>
</feature>
<evidence type="ECO:0000313" key="6">
    <source>
        <dbReference type="EMBL" id="CAH0046274.1"/>
    </source>
</evidence>
<evidence type="ECO:0000313" key="7">
    <source>
        <dbReference type="Proteomes" id="UP000775872"/>
    </source>
</evidence>
<comment type="caution">
    <text evidence="6">The sequence shown here is derived from an EMBL/GenBank/DDBJ whole genome shotgun (WGS) entry which is preliminary data.</text>
</comment>
<keyword evidence="7" id="KW-1185">Reference proteome</keyword>
<organism evidence="6 7">
    <name type="scientific">Clonostachys solani</name>
    <dbReference type="NCBI Taxonomy" id="160281"/>
    <lineage>
        <taxon>Eukaryota</taxon>
        <taxon>Fungi</taxon>
        <taxon>Dikarya</taxon>
        <taxon>Ascomycota</taxon>
        <taxon>Pezizomycotina</taxon>
        <taxon>Sordariomycetes</taxon>
        <taxon>Hypocreomycetidae</taxon>
        <taxon>Hypocreales</taxon>
        <taxon>Bionectriaceae</taxon>
        <taxon>Clonostachys</taxon>
    </lineage>
</organism>